<sequence>MLLRKQEFRPGRLLLLPEPGLSRSASLLGGARRRHLHWTFQAKFPRGRVASSILFLNGTDANRFVYGALQAESWLIRDDFQRCGRRRRSSHEMGLSRIA</sequence>
<protein>
    <submittedName>
        <fullName evidence="1">Uncharacterized protein</fullName>
    </submittedName>
</protein>
<evidence type="ECO:0000313" key="1">
    <source>
        <dbReference type="EMBL" id="BAI97091.1"/>
    </source>
</evidence>
<dbReference type="KEGG" id="sjp:SJA_C1-22570"/>
<dbReference type="AlphaFoldDB" id="D4Z3A9"/>
<organism evidence="1 2">
    <name type="scientific">Sphingobium indicum (strain DSM 16413 / CCM 7287 / MTCC 6362 / UT26 / NBRC 101211 / UT26S)</name>
    <name type="common">Sphingobium japonicum</name>
    <dbReference type="NCBI Taxonomy" id="452662"/>
    <lineage>
        <taxon>Bacteria</taxon>
        <taxon>Pseudomonadati</taxon>
        <taxon>Pseudomonadota</taxon>
        <taxon>Alphaproteobacteria</taxon>
        <taxon>Sphingomonadales</taxon>
        <taxon>Sphingomonadaceae</taxon>
        <taxon>Sphingobium</taxon>
    </lineage>
</organism>
<name>D4Z3A9_SPHIU</name>
<accession>D4Z3A9</accession>
<dbReference type="HOGENOM" id="CLU_2318656_0_0_5"/>
<reference evidence="1 2" key="1">
    <citation type="journal article" date="2010" name="J. Bacteriol.">
        <title>Complete genome sequence of the representative gamma-hexachlorocyclohexane-degrading bacterium Sphingobium japonicum UT26.</title>
        <authorList>
            <person name="Nagata Y."/>
            <person name="Ohtsubo Y."/>
            <person name="Endo R."/>
            <person name="Ichikawa N."/>
            <person name="Ankai A."/>
            <person name="Oguchi A."/>
            <person name="Fukui S."/>
            <person name="Fujita N."/>
            <person name="Tsuda M."/>
        </authorList>
    </citation>
    <scope>NUCLEOTIDE SEQUENCE [LARGE SCALE GENOMIC DNA]</scope>
    <source>
        <strain evidence="2">DSM 16413 / CCM 7287 / MTCC 6362 / UT26 / NBRC 101211 / UT26S</strain>
    </source>
</reference>
<evidence type="ECO:0000313" key="2">
    <source>
        <dbReference type="Proteomes" id="UP000007753"/>
    </source>
</evidence>
<dbReference type="Proteomes" id="UP000007753">
    <property type="component" value="Chromosome 1"/>
</dbReference>
<dbReference type="EMBL" id="AP010803">
    <property type="protein sequence ID" value="BAI97091.1"/>
    <property type="molecule type" value="Genomic_DNA"/>
</dbReference>
<gene>
    <name evidence="1" type="ordered locus">SJA_C1-22570</name>
</gene>
<proteinExistence type="predicted"/>
<keyword evidence="2" id="KW-1185">Reference proteome</keyword>